<comment type="caution">
    <text evidence="1">Lacks conserved residue(s) required for the propagation of feature annotation.</text>
</comment>
<evidence type="ECO:0000256" key="2">
    <source>
        <dbReference type="RuleBase" id="RU361183"/>
    </source>
</evidence>
<dbReference type="Gene3D" id="3.40.390.10">
    <property type="entry name" value="Collagenase (Catalytic Domain)"/>
    <property type="match status" value="1"/>
</dbReference>
<dbReference type="PRINTS" id="PR00480">
    <property type="entry name" value="ASTACIN"/>
</dbReference>
<dbReference type="AlphaFoldDB" id="A0A3S2NS95"/>
<evidence type="ECO:0000313" key="5">
    <source>
        <dbReference type="Proteomes" id="UP000283210"/>
    </source>
</evidence>
<feature type="binding site" evidence="1">
    <location>
        <position position="184"/>
    </location>
    <ligand>
        <name>Zn(2+)</name>
        <dbReference type="ChEBI" id="CHEBI:29105"/>
        <note>catalytic</note>
    </ligand>
</feature>
<dbReference type="PROSITE" id="PS51864">
    <property type="entry name" value="ASTACIN"/>
    <property type="match status" value="1"/>
</dbReference>
<gene>
    <name evidence="4" type="ORF">OJAV_G00205670</name>
</gene>
<feature type="domain" description="Peptidase M12A" evidence="3">
    <location>
        <begin position="82"/>
        <end position="214"/>
    </location>
</feature>
<dbReference type="EMBL" id="CM012457">
    <property type="protein sequence ID" value="RVE58063.1"/>
    <property type="molecule type" value="Genomic_DNA"/>
</dbReference>
<proteinExistence type="predicted"/>
<keyword evidence="1 2" id="KW-0479">Metal-binding</keyword>
<keyword evidence="1 2" id="KW-0378">Hydrolase</keyword>
<dbReference type="GO" id="GO:0004222">
    <property type="term" value="F:metalloendopeptidase activity"/>
    <property type="evidence" value="ECO:0007669"/>
    <property type="project" value="UniProtKB-UniRule"/>
</dbReference>
<evidence type="ECO:0000256" key="1">
    <source>
        <dbReference type="PROSITE-ProRule" id="PRU01211"/>
    </source>
</evidence>
<evidence type="ECO:0000259" key="3">
    <source>
        <dbReference type="PROSITE" id="PS51864"/>
    </source>
</evidence>
<feature type="binding site" evidence="1">
    <location>
        <position position="190"/>
    </location>
    <ligand>
        <name>Zn(2+)</name>
        <dbReference type="ChEBI" id="CHEBI:29105"/>
        <note>catalytic</note>
    </ligand>
</feature>
<keyword evidence="1 2" id="KW-0862">Zinc</keyword>
<keyword evidence="1 2" id="KW-0482">Metalloprotease</keyword>
<organism evidence="4 5">
    <name type="scientific">Oryzias javanicus</name>
    <name type="common">Javanese ricefish</name>
    <name type="synonym">Aplocheilus javanicus</name>
    <dbReference type="NCBI Taxonomy" id="123683"/>
    <lineage>
        <taxon>Eukaryota</taxon>
        <taxon>Metazoa</taxon>
        <taxon>Chordata</taxon>
        <taxon>Craniata</taxon>
        <taxon>Vertebrata</taxon>
        <taxon>Euteleostomi</taxon>
        <taxon>Actinopterygii</taxon>
        <taxon>Neopterygii</taxon>
        <taxon>Teleostei</taxon>
        <taxon>Neoteleostei</taxon>
        <taxon>Acanthomorphata</taxon>
        <taxon>Ovalentaria</taxon>
        <taxon>Atherinomorphae</taxon>
        <taxon>Beloniformes</taxon>
        <taxon>Adrianichthyidae</taxon>
        <taxon>Oryziinae</taxon>
        <taxon>Oryzias</taxon>
    </lineage>
</organism>
<dbReference type="GO" id="GO:0008270">
    <property type="term" value="F:zinc ion binding"/>
    <property type="evidence" value="ECO:0007669"/>
    <property type="project" value="UniProtKB-UniRule"/>
</dbReference>
<accession>A0A3S2NS95</accession>
<comment type="cofactor">
    <cofactor evidence="1 2">
        <name>Zn(2+)</name>
        <dbReference type="ChEBI" id="CHEBI:29105"/>
    </cofactor>
    <text evidence="1 2">Binds 1 zinc ion per subunit.</text>
</comment>
<keyword evidence="1 2" id="KW-0645">Protease</keyword>
<dbReference type="InterPro" id="IPR001506">
    <property type="entry name" value="Peptidase_M12A"/>
</dbReference>
<protein>
    <recommendedName>
        <fullName evidence="2">Metalloendopeptidase</fullName>
        <ecNumber evidence="2">3.4.24.-</ecNumber>
    </recommendedName>
</protein>
<reference evidence="4 5" key="2">
    <citation type="submission" date="2019-01" db="EMBL/GenBank/DDBJ databases">
        <title>A chromosome length genome reference of the Java medaka (oryzias javanicus).</title>
        <authorList>
            <person name="Herpin A."/>
            <person name="Takehana Y."/>
            <person name="Naruse K."/>
            <person name="Ansai S."/>
            <person name="Kawaguchi M."/>
        </authorList>
    </citation>
    <scope>NUCLEOTIDE SEQUENCE [LARGE SCALE GENOMIC DNA]</scope>
    <source>
        <strain evidence="4">RS831</strain>
        <tissue evidence="4">Whole body</tissue>
    </source>
</reference>
<dbReference type="InterPro" id="IPR024079">
    <property type="entry name" value="MetalloPept_cat_dom_sf"/>
</dbReference>
<reference evidence="4 5" key="1">
    <citation type="submission" date="2018-11" db="EMBL/GenBank/DDBJ databases">
        <authorList>
            <person name="Lopez-Roques C."/>
            <person name="Donnadieu C."/>
            <person name="Bouchez O."/>
            <person name="Klopp C."/>
            <person name="Cabau C."/>
            <person name="Zahm M."/>
        </authorList>
    </citation>
    <scope>NUCLEOTIDE SEQUENCE [LARGE SCALE GENOMIC DNA]</scope>
    <source>
        <strain evidence="4">RS831</strain>
        <tissue evidence="4">Whole body</tissue>
    </source>
</reference>
<evidence type="ECO:0000313" key="4">
    <source>
        <dbReference type="EMBL" id="RVE58063.1"/>
    </source>
</evidence>
<dbReference type="GO" id="GO:0006508">
    <property type="term" value="P:proteolysis"/>
    <property type="evidence" value="ECO:0007669"/>
    <property type="project" value="UniProtKB-KW"/>
</dbReference>
<dbReference type="OrthoDB" id="291007at2759"/>
<dbReference type="PANTHER" id="PTHR10127:SF838">
    <property type="entry name" value="METALLOENDOPEPTIDASE"/>
    <property type="match status" value="1"/>
</dbReference>
<sequence>MVSSMVLLSVFGLLTQVDMLPVKNSTSTHEGKVRMRRKYSDELSEYEDVTAMDQILEVNSRLRAPRGVSIRDGDIAFSYLRSAVNCPGNACLWPKSVDGFVYVPFIVSPLYDDMDRITIETGMQDIASGTCIKFVPRTHEANFLDIQPRYGCWSFLGQTGGSQTLSLQTPGCMWSGIAAHEFMHALGFVHEQSRSDRDHFVTIVMEKHHARSST</sequence>
<feature type="signal peptide" evidence="2">
    <location>
        <begin position="1"/>
        <end position="19"/>
    </location>
</feature>
<keyword evidence="5" id="KW-1185">Reference proteome</keyword>
<keyword evidence="2" id="KW-0732">Signal</keyword>
<dbReference type="Pfam" id="PF01400">
    <property type="entry name" value="Astacin"/>
    <property type="match status" value="1"/>
</dbReference>
<feature type="active site" evidence="1">
    <location>
        <position position="181"/>
    </location>
</feature>
<dbReference type="SMART" id="SM00235">
    <property type="entry name" value="ZnMc"/>
    <property type="match status" value="1"/>
</dbReference>
<dbReference type="InterPro" id="IPR006026">
    <property type="entry name" value="Peptidase_Metallo"/>
</dbReference>
<feature type="chain" id="PRO_5018382572" description="Metalloendopeptidase" evidence="2">
    <location>
        <begin position="20"/>
        <end position="214"/>
    </location>
</feature>
<name>A0A3S2NS95_ORYJA</name>
<dbReference type="EC" id="3.4.24.-" evidence="2"/>
<feature type="binding site" evidence="1">
    <location>
        <position position="180"/>
    </location>
    <ligand>
        <name>Zn(2+)</name>
        <dbReference type="ChEBI" id="CHEBI:29105"/>
        <note>catalytic</note>
    </ligand>
</feature>
<dbReference type="Proteomes" id="UP000283210">
    <property type="component" value="Chromosome 21"/>
</dbReference>
<dbReference type="PANTHER" id="PTHR10127">
    <property type="entry name" value="DISCOIDIN, CUB, EGF, LAMININ , AND ZINC METALLOPROTEASE DOMAIN CONTAINING"/>
    <property type="match status" value="1"/>
</dbReference>
<dbReference type="SUPFAM" id="SSF55486">
    <property type="entry name" value="Metalloproteases ('zincins'), catalytic domain"/>
    <property type="match status" value="1"/>
</dbReference>